<dbReference type="AlphaFoldDB" id="A0A165ZZN1"/>
<evidence type="ECO:0008006" key="3">
    <source>
        <dbReference type="Google" id="ProtNLM"/>
    </source>
</evidence>
<keyword evidence="2" id="KW-1185">Reference proteome</keyword>
<sequence length="275" mass="32264">MSVDTVCYYQRTIPHDPHHLDPPSVDESTYPPDCEPLQRYKKFVKKTRRFRDLHVQLLECLDHKSSASERLATCSRQLPKSERPRVFKAFANYEKYQVLIVLKVKRWHIDKTGLCEAGYVPCYYGWYEFPPSWRSDPALAHISNHPRLSELPQSETPPRALLIEYLETASPISPWNITTEVAHEALRRLTEIHSIGLLYHDAYPRNLMVTRDGKPIWIPEFDPKLKLESTARLLASSFAFFLPIMPEWFAARTFGIRLFTRRLLLRRHRLSAHAR</sequence>
<dbReference type="Proteomes" id="UP000076798">
    <property type="component" value="Unassembled WGS sequence"/>
</dbReference>
<dbReference type="STRING" id="1314776.A0A165ZZN1"/>
<dbReference type="InterPro" id="IPR011009">
    <property type="entry name" value="Kinase-like_dom_sf"/>
</dbReference>
<name>A0A165ZZN1_9AGAM</name>
<dbReference type="EMBL" id="KV428165">
    <property type="protein sequence ID" value="KZT34804.1"/>
    <property type="molecule type" value="Genomic_DNA"/>
</dbReference>
<protein>
    <recommendedName>
        <fullName evidence="3">Protein kinase domain-containing protein</fullName>
    </recommendedName>
</protein>
<gene>
    <name evidence="1" type="ORF">SISSUDRAFT_1065023</name>
</gene>
<accession>A0A165ZZN1</accession>
<dbReference type="SUPFAM" id="SSF56112">
    <property type="entry name" value="Protein kinase-like (PK-like)"/>
    <property type="match status" value="1"/>
</dbReference>
<organism evidence="1 2">
    <name type="scientific">Sistotremastrum suecicum HHB10207 ss-3</name>
    <dbReference type="NCBI Taxonomy" id="1314776"/>
    <lineage>
        <taxon>Eukaryota</taxon>
        <taxon>Fungi</taxon>
        <taxon>Dikarya</taxon>
        <taxon>Basidiomycota</taxon>
        <taxon>Agaricomycotina</taxon>
        <taxon>Agaricomycetes</taxon>
        <taxon>Sistotremastrales</taxon>
        <taxon>Sistotremastraceae</taxon>
        <taxon>Sistotremastrum</taxon>
    </lineage>
</organism>
<evidence type="ECO:0000313" key="1">
    <source>
        <dbReference type="EMBL" id="KZT34804.1"/>
    </source>
</evidence>
<evidence type="ECO:0000313" key="2">
    <source>
        <dbReference type="Proteomes" id="UP000076798"/>
    </source>
</evidence>
<proteinExistence type="predicted"/>
<reference evidence="1 2" key="1">
    <citation type="journal article" date="2016" name="Mol. Biol. Evol.">
        <title>Comparative Genomics of Early-Diverging Mushroom-Forming Fungi Provides Insights into the Origins of Lignocellulose Decay Capabilities.</title>
        <authorList>
            <person name="Nagy L.G."/>
            <person name="Riley R."/>
            <person name="Tritt A."/>
            <person name="Adam C."/>
            <person name="Daum C."/>
            <person name="Floudas D."/>
            <person name="Sun H."/>
            <person name="Yadav J.S."/>
            <person name="Pangilinan J."/>
            <person name="Larsson K.H."/>
            <person name="Matsuura K."/>
            <person name="Barry K."/>
            <person name="Labutti K."/>
            <person name="Kuo R."/>
            <person name="Ohm R.A."/>
            <person name="Bhattacharya S.S."/>
            <person name="Shirouzu T."/>
            <person name="Yoshinaga Y."/>
            <person name="Martin F.M."/>
            <person name="Grigoriev I.V."/>
            <person name="Hibbett D.S."/>
        </authorList>
    </citation>
    <scope>NUCLEOTIDE SEQUENCE [LARGE SCALE GENOMIC DNA]</scope>
    <source>
        <strain evidence="1 2">HHB10207 ss-3</strain>
    </source>
</reference>
<dbReference type="OrthoDB" id="2521594at2759"/>